<accession>A0AA88IWK2</accession>
<protein>
    <submittedName>
        <fullName evidence="1">Uncharacterized protein</fullName>
    </submittedName>
</protein>
<evidence type="ECO:0000313" key="2">
    <source>
        <dbReference type="Proteomes" id="UP001187415"/>
    </source>
</evidence>
<name>A0AA88IWK2_CHASR</name>
<dbReference type="Proteomes" id="UP001187415">
    <property type="component" value="Unassembled WGS sequence"/>
</dbReference>
<evidence type="ECO:0000313" key="1">
    <source>
        <dbReference type="EMBL" id="KAK2812871.1"/>
    </source>
</evidence>
<sequence>MRNFVGFEIVGAFSAEGGISNMVVSSDISDHREPVASRSAKLEAAVARYLASIPQLPGRSRNFRTSGRVDVRDDTESQFGSICCPGLRHTIEGDRVPRSISKEESDATVALEGALLQHLAPVLQPLWASHRASSCADAAGHVPL</sequence>
<gene>
    <name evidence="1" type="ORF">Q5P01_000948</name>
</gene>
<comment type="caution">
    <text evidence="1">The sequence shown here is derived from an EMBL/GenBank/DDBJ whole genome shotgun (WGS) entry which is preliminary data.</text>
</comment>
<dbReference type="EMBL" id="JAUPFM010000115">
    <property type="protein sequence ID" value="KAK2812871.1"/>
    <property type="molecule type" value="Genomic_DNA"/>
</dbReference>
<dbReference type="AlphaFoldDB" id="A0AA88IWK2"/>
<organism evidence="1 2">
    <name type="scientific">Channa striata</name>
    <name type="common">Snakehead murrel</name>
    <name type="synonym">Ophicephalus striatus</name>
    <dbReference type="NCBI Taxonomy" id="64152"/>
    <lineage>
        <taxon>Eukaryota</taxon>
        <taxon>Metazoa</taxon>
        <taxon>Chordata</taxon>
        <taxon>Craniata</taxon>
        <taxon>Vertebrata</taxon>
        <taxon>Euteleostomi</taxon>
        <taxon>Actinopterygii</taxon>
        <taxon>Neopterygii</taxon>
        <taxon>Teleostei</taxon>
        <taxon>Neoteleostei</taxon>
        <taxon>Acanthomorphata</taxon>
        <taxon>Anabantaria</taxon>
        <taxon>Anabantiformes</taxon>
        <taxon>Channoidei</taxon>
        <taxon>Channidae</taxon>
        <taxon>Channa</taxon>
    </lineage>
</organism>
<proteinExistence type="predicted"/>
<keyword evidence="2" id="KW-1185">Reference proteome</keyword>
<reference evidence="1" key="1">
    <citation type="submission" date="2023-07" db="EMBL/GenBank/DDBJ databases">
        <title>Chromosome-level Genome Assembly of Striped Snakehead (Channa striata).</title>
        <authorList>
            <person name="Liu H."/>
        </authorList>
    </citation>
    <scope>NUCLEOTIDE SEQUENCE</scope>
    <source>
        <strain evidence="1">Gz</strain>
        <tissue evidence="1">Muscle</tissue>
    </source>
</reference>